<dbReference type="EMBL" id="JH413843">
    <property type="protein sequence ID" value="EHL29821.1"/>
    <property type="molecule type" value="Genomic_DNA"/>
</dbReference>
<dbReference type="AlphaFoldDB" id="G9ES40"/>
<protein>
    <submittedName>
        <fullName evidence="2">Uncharacterized protein</fullName>
    </submittedName>
</protein>
<evidence type="ECO:0000256" key="1">
    <source>
        <dbReference type="SAM" id="Phobius"/>
    </source>
</evidence>
<dbReference type="RefSeq" id="WP_006871996.1">
    <property type="nucleotide sequence ID" value="NZ_JH413843.1"/>
</dbReference>
<dbReference type="OrthoDB" id="5653240at2"/>
<dbReference type="Proteomes" id="UP000002770">
    <property type="component" value="Unassembled WGS sequence"/>
</dbReference>
<keyword evidence="1" id="KW-0472">Membrane</keyword>
<keyword evidence="1" id="KW-1133">Transmembrane helix</keyword>
<organism evidence="2 3">
    <name type="scientific">Legionella drancourtii LLAP12</name>
    <dbReference type="NCBI Taxonomy" id="658187"/>
    <lineage>
        <taxon>Bacteria</taxon>
        <taxon>Pseudomonadati</taxon>
        <taxon>Pseudomonadota</taxon>
        <taxon>Gammaproteobacteria</taxon>
        <taxon>Legionellales</taxon>
        <taxon>Legionellaceae</taxon>
        <taxon>Legionella</taxon>
    </lineage>
</organism>
<sequence>MLIGALICLVIAAFTAFYEFEGANPTFLLVAKVIMYFSLIAFLALLFTYAVNTTPPIPVATL</sequence>
<evidence type="ECO:0000313" key="3">
    <source>
        <dbReference type="Proteomes" id="UP000002770"/>
    </source>
</evidence>
<reference evidence="2 3" key="1">
    <citation type="journal article" date="2011" name="BMC Genomics">
        <title>Insight into cross-talk between intra-amoebal pathogens.</title>
        <authorList>
            <person name="Gimenez G."/>
            <person name="Bertelli C."/>
            <person name="Moliner C."/>
            <person name="Robert C."/>
            <person name="Raoult D."/>
            <person name="Fournier P.E."/>
            <person name="Greub G."/>
        </authorList>
    </citation>
    <scope>NUCLEOTIDE SEQUENCE [LARGE SCALE GENOMIC DNA]</scope>
    <source>
        <strain evidence="2 3">LLAP12</strain>
    </source>
</reference>
<accession>G9ES40</accession>
<gene>
    <name evidence="2" type="ORF">LDG_8113</name>
</gene>
<name>G9ES40_9GAMM</name>
<evidence type="ECO:0000313" key="2">
    <source>
        <dbReference type="EMBL" id="EHL29821.1"/>
    </source>
</evidence>
<keyword evidence="1" id="KW-0812">Transmembrane</keyword>
<dbReference type="eggNOG" id="ENOG5031F3P">
    <property type="taxonomic scope" value="Bacteria"/>
</dbReference>
<dbReference type="InParanoid" id="G9ES40"/>
<keyword evidence="3" id="KW-1185">Reference proteome</keyword>
<dbReference type="HOGENOM" id="CLU_2898689_0_0_6"/>
<proteinExistence type="predicted"/>
<feature type="transmembrane region" description="Helical" evidence="1">
    <location>
        <begin position="33"/>
        <end position="51"/>
    </location>
</feature>